<keyword evidence="1" id="KW-0040">ANK repeat</keyword>
<dbReference type="EMBL" id="FN653044">
    <property type="protein sequence ID" value="CBY24189.1"/>
    <property type="molecule type" value="Genomic_DNA"/>
</dbReference>
<evidence type="ECO:0000256" key="2">
    <source>
        <dbReference type="SAM" id="MobiDB-lite"/>
    </source>
</evidence>
<dbReference type="PROSITE" id="PS50297">
    <property type="entry name" value="ANK_REP_REGION"/>
    <property type="match status" value="3"/>
</dbReference>
<feature type="repeat" description="ANK" evidence="1">
    <location>
        <begin position="71"/>
        <end position="103"/>
    </location>
</feature>
<dbReference type="Pfam" id="PF12796">
    <property type="entry name" value="Ank_2"/>
    <property type="match status" value="1"/>
</dbReference>
<feature type="compositionally biased region" description="Low complexity" evidence="2">
    <location>
        <begin position="204"/>
        <end position="226"/>
    </location>
</feature>
<dbReference type="GO" id="GO:0005654">
    <property type="term" value="C:nucleoplasm"/>
    <property type="evidence" value="ECO:0007669"/>
    <property type="project" value="TreeGrafter"/>
</dbReference>
<dbReference type="Pfam" id="PF00023">
    <property type="entry name" value="Ank"/>
    <property type="match status" value="1"/>
</dbReference>
<feature type="compositionally biased region" description="Basic and acidic residues" evidence="2">
    <location>
        <begin position="342"/>
        <end position="353"/>
    </location>
</feature>
<dbReference type="Proteomes" id="UP000001307">
    <property type="component" value="Unassembled WGS sequence"/>
</dbReference>
<dbReference type="AlphaFoldDB" id="E4XF05"/>
<dbReference type="OrthoDB" id="5806726at2759"/>
<evidence type="ECO:0000313" key="4">
    <source>
        <dbReference type="Proteomes" id="UP000001307"/>
    </source>
</evidence>
<feature type="compositionally biased region" description="Basic and acidic residues" evidence="2">
    <location>
        <begin position="257"/>
        <end position="271"/>
    </location>
</feature>
<feature type="region of interest" description="Disordered" evidence="2">
    <location>
        <begin position="126"/>
        <end position="145"/>
    </location>
</feature>
<feature type="region of interest" description="Disordered" evidence="2">
    <location>
        <begin position="318"/>
        <end position="412"/>
    </location>
</feature>
<evidence type="ECO:0000313" key="3">
    <source>
        <dbReference type="EMBL" id="CBY24189.1"/>
    </source>
</evidence>
<protein>
    <submittedName>
        <fullName evidence="3">Uncharacterized protein</fullName>
    </submittedName>
</protein>
<dbReference type="PANTHER" id="PTHR24149:SF14">
    <property type="entry name" value="ANKYRIN REPEAT DOMAIN 12"/>
    <property type="match status" value="1"/>
</dbReference>
<dbReference type="InterPro" id="IPR002110">
    <property type="entry name" value="Ankyrin_rpt"/>
</dbReference>
<name>E4XF05_OIKDI</name>
<dbReference type="SUPFAM" id="SSF48403">
    <property type="entry name" value="Ankyrin repeat"/>
    <property type="match status" value="1"/>
</dbReference>
<feature type="repeat" description="ANK" evidence="1">
    <location>
        <begin position="38"/>
        <end position="70"/>
    </location>
</feature>
<evidence type="ECO:0000256" key="1">
    <source>
        <dbReference type="PROSITE-ProRule" id="PRU00023"/>
    </source>
</evidence>
<feature type="compositionally biased region" description="Basic residues" evidence="2">
    <location>
        <begin position="320"/>
        <end position="329"/>
    </location>
</feature>
<dbReference type="PANTHER" id="PTHR24149">
    <property type="entry name" value="ANKYRIN REPEAT DOMAIN-CONTAINING PROTEIN 12"/>
    <property type="match status" value="1"/>
</dbReference>
<reference evidence="3" key="1">
    <citation type="journal article" date="2010" name="Science">
        <title>Plasticity of animal genome architecture unmasked by rapid evolution of a pelagic tunicate.</title>
        <authorList>
            <person name="Denoeud F."/>
            <person name="Henriet S."/>
            <person name="Mungpakdee S."/>
            <person name="Aury J.M."/>
            <person name="Da Silva C."/>
            <person name="Brinkmann H."/>
            <person name="Mikhaleva J."/>
            <person name="Olsen L.C."/>
            <person name="Jubin C."/>
            <person name="Canestro C."/>
            <person name="Bouquet J.M."/>
            <person name="Danks G."/>
            <person name="Poulain J."/>
            <person name="Campsteijn C."/>
            <person name="Adamski M."/>
            <person name="Cross I."/>
            <person name="Yadetie F."/>
            <person name="Muffato M."/>
            <person name="Louis A."/>
            <person name="Butcher S."/>
            <person name="Tsagkogeorga G."/>
            <person name="Konrad A."/>
            <person name="Singh S."/>
            <person name="Jensen M.F."/>
            <person name="Cong E.H."/>
            <person name="Eikeseth-Otteraa H."/>
            <person name="Noel B."/>
            <person name="Anthouard V."/>
            <person name="Porcel B.M."/>
            <person name="Kachouri-Lafond R."/>
            <person name="Nishino A."/>
            <person name="Ugolini M."/>
            <person name="Chourrout P."/>
            <person name="Nishida H."/>
            <person name="Aasland R."/>
            <person name="Huzurbazar S."/>
            <person name="Westhof E."/>
            <person name="Delsuc F."/>
            <person name="Lehrach H."/>
            <person name="Reinhardt R."/>
            <person name="Weissenbach J."/>
            <person name="Roy S.W."/>
            <person name="Artiguenave F."/>
            <person name="Postlethwait J.H."/>
            <person name="Manak J.R."/>
            <person name="Thompson E.M."/>
            <person name="Jaillon O."/>
            <person name="Du Pasquier L."/>
            <person name="Boudinot P."/>
            <person name="Liberles D.A."/>
            <person name="Volff J.N."/>
            <person name="Philippe H."/>
            <person name="Lenhard B."/>
            <person name="Roest Crollius H."/>
            <person name="Wincker P."/>
            <person name="Chourrout D."/>
        </authorList>
    </citation>
    <scope>NUCLEOTIDE SEQUENCE [LARGE SCALE GENOMIC DNA]</scope>
</reference>
<feature type="repeat" description="ANK" evidence="1">
    <location>
        <begin position="104"/>
        <end position="136"/>
    </location>
</feature>
<dbReference type="InterPro" id="IPR036770">
    <property type="entry name" value="Ankyrin_rpt-contain_sf"/>
</dbReference>
<feature type="compositionally biased region" description="Basic and acidic residues" evidence="2">
    <location>
        <begin position="228"/>
        <end position="249"/>
    </location>
</feature>
<dbReference type="SMART" id="SM00248">
    <property type="entry name" value="ANK"/>
    <property type="match status" value="3"/>
</dbReference>
<organism evidence="3">
    <name type="scientific">Oikopleura dioica</name>
    <name type="common">Tunicate</name>
    <dbReference type="NCBI Taxonomy" id="34765"/>
    <lineage>
        <taxon>Eukaryota</taxon>
        <taxon>Metazoa</taxon>
        <taxon>Chordata</taxon>
        <taxon>Tunicata</taxon>
        <taxon>Appendicularia</taxon>
        <taxon>Copelata</taxon>
        <taxon>Oikopleuridae</taxon>
        <taxon>Oikopleura</taxon>
    </lineage>
</organism>
<dbReference type="InterPro" id="IPR053210">
    <property type="entry name" value="ANKRD12"/>
</dbReference>
<feature type="region of interest" description="Disordered" evidence="2">
    <location>
        <begin position="473"/>
        <end position="510"/>
    </location>
</feature>
<sequence length="909" mass="104639">MALLKKIEDKRKLQLSLKCQTDPQNKKAFNKLNKRNDRGETALHRGTIKGDHKKVVELLGQGADVNAKDYAGWTALHEACNHGYLEIVRTLIEHGADVSVKGLDGDTPLHDAAVNGHEEITIALIQSGANPEAENDKKETPLEVAEDAETRRLLLEGIPIFREYEKTRKKTAAEFGDEKPTTTSPRKRSDSVFSAEEGLTTSETKPTQAPVAAAPVTATSTTESSAMAKDKKERKKKEEKERDEAEERKQRKLKKKAEREKAHREALEAGHHHVQRVPETLEERDKRWTEEIMKKVTQEAESKNLHLTPEQFKKVVERRIQKRKERHQNKALARQQQNAAMEKAKKLKEEKAKLARQKAAQTTAQNGEALPKREKFSSSGSTDLKTDGEGTPKKKQKCDKSPKKEQGRKPSLKFDCNFLDQVDLLKKSKESLKAHKKKQTEIRDRDQKRYKELQRLKELDQAKRSEFKALSDSNVQDKRIGDKRPRLSSTNEFVATPKKPKVDDTRTSANIASGSTFTPIVPKKIDVQQTITEKSCITQFQPNTVSVTEPVDAVSRDEPTFHYTENNASLPRQITSNTSVIQGAENRENQPVSNGFESRRISVIQETPLIQQKIRKSNFKPKFKWLTERGHDELDKQIVTRLSEKLKITTFKHQKLADSSIEQWSKDTPRRSVEDQSNQLNDLDERNCINVRIQKNWSNIQPVIPDAPHNVENFKILSGEYHLGTSVQDRAQFKKLAPPPELPPKMQALFKSQENTRWEMEQQLIVVLEKLRLSYEQRIMRCMAEAKRQELGMQEYSATAFIKQMNFDNQYELPAEDKNENIKDNRNRYTPRVLKQMLDDAHHDFKLKQNKVISRFQMDRECCYMLQVTDWQLRAQQVNRDTAPKTIYDVSEKYVPRIPVIEETDLSIY</sequence>
<accession>E4XF05</accession>
<feature type="region of interest" description="Disordered" evidence="2">
    <location>
        <begin position="170"/>
        <end position="282"/>
    </location>
</feature>
<proteinExistence type="predicted"/>
<gene>
    <name evidence="3" type="ORF">GSOID_T00009537001</name>
</gene>
<dbReference type="InParanoid" id="E4XF05"/>
<feature type="compositionally biased region" description="Basic and acidic residues" evidence="2">
    <location>
        <begin position="384"/>
        <end position="408"/>
    </location>
</feature>
<dbReference type="Gene3D" id="1.25.40.20">
    <property type="entry name" value="Ankyrin repeat-containing domain"/>
    <property type="match status" value="1"/>
</dbReference>
<dbReference type="PROSITE" id="PS50088">
    <property type="entry name" value="ANK_REPEAT"/>
    <property type="match status" value="3"/>
</dbReference>
<feature type="compositionally biased region" description="Basic and acidic residues" evidence="2">
    <location>
        <begin position="473"/>
        <end position="485"/>
    </location>
</feature>
<keyword evidence="4" id="KW-1185">Reference proteome</keyword>